<keyword evidence="3" id="KW-1185">Reference proteome</keyword>
<sequence>MKLFSSVSTLLLWLSLGMAHAQIKTPAASPAATAVQSIGLANVTVEYSRPSLKGRKLFGTPLAPYGQVWRTGANKVPNLILSQEMTLEGQKVPAGTYGLFTIPTETEWTIILSKNPNQWGAYDYKQTDDLLRFKVKAEKTAKTEEYFTIEFTDFTPNSAKIAIRWENLQAKFSISHDPDAQIMAEIQQKLNAPTVTEGTYSDAANYYYDTNRDLNKAYEWANKVVEKEKEYWTYYLRGKIAAKIGKCDVAIADAQKGLELAKKTNDGAYILNHTNVLKACGK</sequence>
<feature type="signal peptide" evidence="1">
    <location>
        <begin position="1"/>
        <end position="21"/>
    </location>
</feature>
<protein>
    <submittedName>
        <fullName evidence="2">DUF2911 domain-containing protein</fullName>
    </submittedName>
</protein>
<dbReference type="InterPro" id="IPR021314">
    <property type="entry name" value="DUF2911"/>
</dbReference>
<accession>A0A344TDY6</accession>
<organism evidence="2 3">
    <name type="scientific">Runella rosea</name>
    <dbReference type="NCBI Taxonomy" id="2259595"/>
    <lineage>
        <taxon>Bacteria</taxon>
        <taxon>Pseudomonadati</taxon>
        <taxon>Bacteroidota</taxon>
        <taxon>Cytophagia</taxon>
        <taxon>Cytophagales</taxon>
        <taxon>Spirosomataceae</taxon>
        <taxon>Runella</taxon>
    </lineage>
</organism>
<evidence type="ECO:0000256" key="1">
    <source>
        <dbReference type="SAM" id="SignalP"/>
    </source>
</evidence>
<dbReference type="AlphaFoldDB" id="A0A344TDY6"/>
<dbReference type="SUPFAM" id="SSF48452">
    <property type="entry name" value="TPR-like"/>
    <property type="match status" value="1"/>
</dbReference>
<dbReference type="KEGG" id="run:DR864_03460"/>
<keyword evidence="1" id="KW-0732">Signal</keyword>
<dbReference type="EMBL" id="CP030850">
    <property type="protein sequence ID" value="AXE16857.1"/>
    <property type="molecule type" value="Genomic_DNA"/>
</dbReference>
<reference evidence="2 3" key="1">
    <citation type="submission" date="2018-07" db="EMBL/GenBank/DDBJ databases">
        <title>Genome sequencing of Runella.</title>
        <authorList>
            <person name="Baek M.-G."/>
            <person name="Yi H."/>
        </authorList>
    </citation>
    <scope>NUCLEOTIDE SEQUENCE [LARGE SCALE GENOMIC DNA]</scope>
    <source>
        <strain evidence="2 3">HYN0085</strain>
    </source>
</reference>
<proteinExistence type="predicted"/>
<dbReference type="Gene3D" id="1.25.40.10">
    <property type="entry name" value="Tetratricopeptide repeat domain"/>
    <property type="match status" value="1"/>
</dbReference>
<gene>
    <name evidence="2" type="ORF">DR864_03460</name>
</gene>
<feature type="chain" id="PRO_5016781539" evidence="1">
    <location>
        <begin position="22"/>
        <end position="282"/>
    </location>
</feature>
<evidence type="ECO:0000313" key="3">
    <source>
        <dbReference type="Proteomes" id="UP000251993"/>
    </source>
</evidence>
<dbReference type="RefSeq" id="WP_114065644.1">
    <property type="nucleotide sequence ID" value="NZ_CP030850.1"/>
</dbReference>
<evidence type="ECO:0000313" key="2">
    <source>
        <dbReference type="EMBL" id="AXE16857.1"/>
    </source>
</evidence>
<name>A0A344TDY6_9BACT</name>
<dbReference type="InterPro" id="IPR011990">
    <property type="entry name" value="TPR-like_helical_dom_sf"/>
</dbReference>
<dbReference type="OrthoDB" id="195456at2"/>
<dbReference type="Pfam" id="PF11138">
    <property type="entry name" value="DUF2911"/>
    <property type="match status" value="1"/>
</dbReference>
<dbReference type="Proteomes" id="UP000251993">
    <property type="component" value="Chromosome"/>
</dbReference>